<proteinExistence type="predicted"/>
<evidence type="ECO:0000313" key="3">
    <source>
        <dbReference type="Proteomes" id="UP000226357"/>
    </source>
</evidence>
<gene>
    <name evidence="2" type="ORF">COK38_07290</name>
</gene>
<evidence type="ECO:0000259" key="1">
    <source>
        <dbReference type="Pfam" id="PF00561"/>
    </source>
</evidence>
<sequence>MICHIQDAEIYYKMIGEGKPIVMLHGCSIDHRAMKGCMEPIFQQHTGYKRIYIDLPGMGKSKASKRINSSDRLLDIIASCIEKIIPNENFLLVGESYGGYLSRALVSKIPHKIDGLLLICPVVIAEHEKRTVPSTSLMKSDDTFLNTLSLAERREFCELAVIANEYTYNRYKEEIKPGLTVADDAFIENLQNNYRLTFSENEQKYINPVLVLAGRQDIVVGYQDLLNVIEDYPRATFAVLDMAGHNLQIEQPELFDSLVKEWLVRVNTGTSLNDVF</sequence>
<dbReference type="Gene3D" id="3.40.50.1820">
    <property type="entry name" value="alpha/beta hydrolase"/>
    <property type="match status" value="1"/>
</dbReference>
<keyword evidence="2" id="KW-0378">Hydrolase</keyword>
<dbReference type="PANTHER" id="PTHR43689:SF8">
    <property type="entry name" value="ALPHA_BETA-HYDROLASES SUPERFAMILY PROTEIN"/>
    <property type="match status" value="1"/>
</dbReference>
<dbReference type="InterPro" id="IPR029058">
    <property type="entry name" value="AB_hydrolase_fold"/>
</dbReference>
<feature type="domain" description="AB hydrolase-1" evidence="1">
    <location>
        <begin position="20"/>
        <end position="252"/>
    </location>
</feature>
<dbReference type="EMBL" id="NVBO01000052">
    <property type="protein sequence ID" value="PFS03814.1"/>
    <property type="molecule type" value="Genomic_DNA"/>
</dbReference>
<organism evidence="2 3">
    <name type="scientific">Bacillus cereus</name>
    <dbReference type="NCBI Taxonomy" id="1396"/>
    <lineage>
        <taxon>Bacteria</taxon>
        <taxon>Bacillati</taxon>
        <taxon>Bacillota</taxon>
        <taxon>Bacilli</taxon>
        <taxon>Bacillales</taxon>
        <taxon>Bacillaceae</taxon>
        <taxon>Bacillus</taxon>
        <taxon>Bacillus cereus group</taxon>
    </lineage>
</organism>
<name>A0AA44QCS4_BACCE</name>
<dbReference type="AlphaFoldDB" id="A0AA44QCS4"/>
<accession>A0AA44QCS4</accession>
<dbReference type="RefSeq" id="WP_000562865.1">
    <property type="nucleotide sequence ID" value="NZ_NUYJ01000075.1"/>
</dbReference>
<evidence type="ECO:0000313" key="2">
    <source>
        <dbReference type="EMBL" id="PFS03814.1"/>
    </source>
</evidence>
<dbReference type="PRINTS" id="PR00111">
    <property type="entry name" value="ABHYDROLASE"/>
</dbReference>
<dbReference type="GO" id="GO:0004185">
    <property type="term" value="F:serine-type carboxypeptidase activity"/>
    <property type="evidence" value="ECO:0007669"/>
    <property type="project" value="InterPro"/>
</dbReference>
<protein>
    <submittedName>
        <fullName evidence="2">Alpha/beta hydrolase</fullName>
    </submittedName>
</protein>
<dbReference type="Pfam" id="PF00561">
    <property type="entry name" value="Abhydrolase_1"/>
    <property type="match status" value="1"/>
</dbReference>
<reference evidence="2 3" key="1">
    <citation type="submission" date="2017-09" db="EMBL/GenBank/DDBJ databases">
        <title>Large-scale bioinformatics analysis of Bacillus genomes uncovers conserved roles of natural products in bacterial physiology.</title>
        <authorList>
            <consortium name="Agbiome Team Llc"/>
            <person name="Bleich R.M."/>
            <person name="Grubbs K.J."/>
            <person name="Santa Maria K.C."/>
            <person name="Allen S.E."/>
            <person name="Farag S."/>
            <person name="Shank E.A."/>
            <person name="Bowers A."/>
        </authorList>
    </citation>
    <scope>NUCLEOTIDE SEQUENCE [LARGE SCALE GENOMIC DNA]</scope>
    <source>
        <strain evidence="2 3">AFS067272</strain>
    </source>
</reference>
<dbReference type="SUPFAM" id="SSF53474">
    <property type="entry name" value="alpha/beta-Hydrolases"/>
    <property type="match status" value="1"/>
</dbReference>
<dbReference type="Proteomes" id="UP000226357">
    <property type="component" value="Unassembled WGS sequence"/>
</dbReference>
<dbReference type="InterPro" id="IPR000073">
    <property type="entry name" value="AB_hydrolase_1"/>
</dbReference>
<dbReference type="PANTHER" id="PTHR43689">
    <property type="entry name" value="HYDROLASE"/>
    <property type="match status" value="1"/>
</dbReference>
<comment type="caution">
    <text evidence="2">The sequence shown here is derived from an EMBL/GenBank/DDBJ whole genome shotgun (WGS) entry which is preliminary data.</text>
</comment>
<dbReference type="PROSITE" id="PS00131">
    <property type="entry name" value="CARBOXYPEPT_SER_SER"/>
    <property type="match status" value="1"/>
</dbReference>
<dbReference type="InterPro" id="IPR018202">
    <property type="entry name" value="Ser_caboxypep_ser_AS"/>
</dbReference>